<comment type="caution">
    <text evidence="3">The sequence shown here is derived from an EMBL/GenBank/DDBJ whole genome shotgun (WGS) entry which is preliminary data.</text>
</comment>
<evidence type="ECO:0000313" key="4">
    <source>
        <dbReference type="Proteomes" id="UP001410795"/>
    </source>
</evidence>
<feature type="signal peptide" evidence="1">
    <location>
        <begin position="1"/>
        <end position="25"/>
    </location>
</feature>
<dbReference type="Pfam" id="PF00144">
    <property type="entry name" value="Beta-lactamase"/>
    <property type="match status" value="1"/>
</dbReference>
<feature type="domain" description="Beta-lactamase-related" evidence="2">
    <location>
        <begin position="54"/>
        <end position="376"/>
    </location>
</feature>
<keyword evidence="4" id="KW-1185">Reference proteome</keyword>
<organism evidence="3 4">
    <name type="scientific">Microbacterium marinilacus</name>
    <dbReference type="NCBI Taxonomy" id="415209"/>
    <lineage>
        <taxon>Bacteria</taxon>
        <taxon>Bacillati</taxon>
        <taxon>Actinomycetota</taxon>
        <taxon>Actinomycetes</taxon>
        <taxon>Micrococcales</taxon>
        <taxon>Microbacteriaceae</taxon>
        <taxon>Microbacterium</taxon>
    </lineage>
</organism>
<dbReference type="PROSITE" id="PS51257">
    <property type="entry name" value="PROKAR_LIPOPROTEIN"/>
    <property type="match status" value="1"/>
</dbReference>
<keyword evidence="3" id="KW-0378">Hydrolase</keyword>
<dbReference type="EMBL" id="BAAAYV010000025">
    <property type="protein sequence ID" value="GAA3667877.1"/>
    <property type="molecule type" value="Genomic_DNA"/>
</dbReference>
<keyword evidence="1" id="KW-0732">Signal</keyword>
<reference evidence="4" key="1">
    <citation type="journal article" date="2019" name="Int. J. Syst. Evol. Microbiol.">
        <title>The Global Catalogue of Microorganisms (GCM) 10K type strain sequencing project: providing services to taxonomists for standard genome sequencing and annotation.</title>
        <authorList>
            <consortium name="The Broad Institute Genomics Platform"/>
            <consortium name="The Broad Institute Genome Sequencing Center for Infectious Disease"/>
            <person name="Wu L."/>
            <person name="Ma J."/>
        </authorList>
    </citation>
    <scope>NUCLEOTIDE SEQUENCE [LARGE SCALE GENOMIC DNA]</scope>
    <source>
        <strain evidence="4">JCM 16546</strain>
    </source>
</reference>
<dbReference type="PANTHER" id="PTHR46825">
    <property type="entry name" value="D-ALANYL-D-ALANINE-CARBOXYPEPTIDASE/ENDOPEPTIDASE AMPH"/>
    <property type="match status" value="1"/>
</dbReference>
<evidence type="ECO:0000256" key="1">
    <source>
        <dbReference type="SAM" id="SignalP"/>
    </source>
</evidence>
<accession>A0ABP7BV79</accession>
<dbReference type="GO" id="GO:0016787">
    <property type="term" value="F:hydrolase activity"/>
    <property type="evidence" value="ECO:0007669"/>
    <property type="project" value="UniProtKB-KW"/>
</dbReference>
<evidence type="ECO:0000259" key="2">
    <source>
        <dbReference type="Pfam" id="PF00144"/>
    </source>
</evidence>
<feature type="chain" id="PRO_5045551797" evidence="1">
    <location>
        <begin position="26"/>
        <end position="428"/>
    </location>
</feature>
<dbReference type="PANTHER" id="PTHR46825:SF7">
    <property type="entry name" value="D-ALANYL-D-ALANINE CARBOXYPEPTIDASE"/>
    <property type="match status" value="1"/>
</dbReference>
<protein>
    <submittedName>
        <fullName evidence="3">Serine hydrolase domain-containing protein</fullName>
    </submittedName>
</protein>
<dbReference type="InterPro" id="IPR012338">
    <property type="entry name" value="Beta-lactam/transpept-like"/>
</dbReference>
<gene>
    <name evidence="3" type="ORF">GCM10022202_32450</name>
</gene>
<dbReference type="Gene3D" id="3.40.710.10">
    <property type="entry name" value="DD-peptidase/beta-lactamase superfamily"/>
    <property type="match status" value="1"/>
</dbReference>
<dbReference type="InterPro" id="IPR050491">
    <property type="entry name" value="AmpC-like"/>
</dbReference>
<evidence type="ECO:0000313" key="3">
    <source>
        <dbReference type="EMBL" id="GAA3667877.1"/>
    </source>
</evidence>
<dbReference type="Proteomes" id="UP001410795">
    <property type="component" value="Unassembled WGS sequence"/>
</dbReference>
<dbReference type="SUPFAM" id="SSF56601">
    <property type="entry name" value="beta-lactamase/transpeptidase-like"/>
    <property type="match status" value="1"/>
</dbReference>
<dbReference type="InterPro" id="IPR001466">
    <property type="entry name" value="Beta-lactam-related"/>
</dbReference>
<name>A0ABP7BV79_9MICO</name>
<proteinExistence type="predicted"/>
<sequence>MRMFSRWRRTATAVAGAAAVILALSGCTGGSSPQARTPQQVSGDLPAETVDELQAAVEHAMAATGSSGAIVGVWVPWAGAWVTGLGTTSPDSDEAVTTDMAFRISNMTRPMTCDVLYGLAEDGVVGLDDPVSEHVASSPDLDDVTLRQLCDNTSGLAGSRDTTLPEALRTPEREWHPREVAAAGLGQDRTEAGVAFTDSDTGYLMLGTALQNASTETAAALFREYVTGPLGLRATTLPGRQAAEPGDPALPGFFSDGADRNEGCVDPREYTELSASYGFTDSGAVSTIEELGVYTEALAARVKDGDKPSERWSSPKPISTTSDSWYQYAGGTYIAGSMVGQQGSIPGYLTSAYSDTDNGLTVAVVLNNSAASDAVVGYLAKELAAIVSKVPAREGETAPEFGLPWTAEDYHQRIADGAVCPLPEGDGE</sequence>